<name>A0A401Z6D1_9ACTN</name>
<protein>
    <recommendedName>
        <fullName evidence="1">DUF6299 domain-containing protein</fullName>
    </recommendedName>
</protein>
<keyword evidence="3" id="KW-1185">Reference proteome</keyword>
<evidence type="ECO:0000259" key="1">
    <source>
        <dbReference type="Pfam" id="PF19816"/>
    </source>
</evidence>
<accession>A0A401Z6D1</accession>
<gene>
    <name evidence="2" type="ORF">EHYA_10176</name>
</gene>
<reference evidence="2 3" key="1">
    <citation type="submission" date="2018-12" db="EMBL/GenBank/DDBJ databases">
        <title>Draft genome sequence of Embleya hyalina NBRC 13850T.</title>
        <authorList>
            <person name="Komaki H."/>
            <person name="Hosoyama A."/>
            <person name="Kimura A."/>
            <person name="Ichikawa N."/>
            <person name="Tamura T."/>
        </authorList>
    </citation>
    <scope>NUCLEOTIDE SEQUENCE [LARGE SCALE GENOMIC DNA]</scope>
    <source>
        <strain evidence="2 3">NBRC 13850</strain>
    </source>
</reference>
<feature type="domain" description="DUF6299" evidence="1">
    <location>
        <begin position="52"/>
        <end position="163"/>
    </location>
</feature>
<dbReference type="Pfam" id="PF19816">
    <property type="entry name" value="DUF6299"/>
    <property type="match status" value="1"/>
</dbReference>
<dbReference type="InterPro" id="IPR046266">
    <property type="entry name" value="DUF6299"/>
</dbReference>
<evidence type="ECO:0000313" key="3">
    <source>
        <dbReference type="Proteomes" id="UP000286931"/>
    </source>
</evidence>
<dbReference type="Proteomes" id="UP000286931">
    <property type="component" value="Unassembled WGS sequence"/>
</dbReference>
<evidence type="ECO:0000313" key="2">
    <source>
        <dbReference type="EMBL" id="GCE02399.1"/>
    </source>
</evidence>
<sequence>MGIVGVDMMISSGRTAMALSVGFAGLALAFVPVAAQAQAPAQPPARQLPVTNDQVSLDPAVWMAADGTLTISGTYRCSADHTGNVLVGGSIDQAGLHISMGGSTATCDGLTHDWRSSERPPLDFVPGPARGDATLLELRRGEGVVPVLPNILAQDARDVTITRV</sequence>
<dbReference type="AlphaFoldDB" id="A0A401Z6D1"/>
<dbReference type="EMBL" id="BIFH01000063">
    <property type="protein sequence ID" value="GCE02399.1"/>
    <property type="molecule type" value="Genomic_DNA"/>
</dbReference>
<organism evidence="2 3">
    <name type="scientific">Embleya hyalina</name>
    <dbReference type="NCBI Taxonomy" id="516124"/>
    <lineage>
        <taxon>Bacteria</taxon>
        <taxon>Bacillati</taxon>
        <taxon>Actinomycetota</taxon>
        <taxon>Actinomycetes</taxon>
        <taxon>Kitasatosporales</taxon>
        <taxon>Streptomycetaceae</taxon>
        <taxon>Embleya</taxon>
    </lineage>
</organism>
<proteinExistence type="predicted"/>
<comment type="caution">
    <text evidence="2">The sequence shown here is derived from an EMBL/GenBank/DDBJ whole genome shotgun (WGS) entry which is preliminary data.</text>
</comment>